<organism evidence="2 3">
    <name type="scientific">Blautia wexlerae</name>
    <dbReference type="NCBI Taxonomy" id="418240"/>
    <lineage>
        <taxon>Bacteria</taxon>
        <taxon>Bacillati</taxon>
        <taxon>Bacillota</taxon>
        <taxon>Clostridia</taxon>
        <taxon>Lachnospirales</taxon>
        <taxon>Lachnospiraceae</taxon>
        <taxon>Blautia</taxon>
    </lineage>
</organism>
<dbReference type="GeneID" id="75078238"/>
<evidence type="ECO:0000313" key="3">
    <source>
        <dbReference type="Proteomes" id="UP000366766"/>
    </source>
</evidence>
<reference evidence="2 3" key="1">
    <citation type="submission" date="2019-07" db="EMBL/GenBank/DDBJ databases">
        <authorList>
            <person name="Chang H.-W."/>
            <person name="Raman A."/>
            <person name="Venkatesh S."/>
            <person name="Gehrig J."/>
        </authorList>
    </citation>
    <scope>NUCLEOTIDE SEQUENCE [LARGE SCALE GENOMIC DNA]</scope>
    <source>
        <strain evidence="2">Blautia_wexlerae_LFYP_14</strain>
    </source>
</reference>
<name>A0A564WJK3_9FIRM</name>
<keyword evidence="1" id="KW-0732">Signal</keyword>
<evidence type="ECO:0000256" key="1">
    <source>
        <dbReference type="SAM" id="SignalP"/>
    </source>
</evidence>
<dbReference type="EMBL" id="CABHOF010000003">
    <property type="protein sequence ID" value="VUX62254.1"/>
    <property type="molecule type" value="Genomic_DNA"/>
</dbReference>
<proteinExistence type="predicted"/>
<feature type="signal peptide" evidence="1">
    <location>
        <begin position="1"/>
        <end position="25"/>
    </location>
</feature>
<gene>
    <name evidence="2" type="ORF">BWLFYP14_00386</name>
</gene>
<evidence type="ECO:0000313" key="2">
    <source>
        <dbReference type="EMBL" id="VUX62254.1"/>
    </source>
</evidence>
<accession>A0A564WJK3</accession>
<keyword evidence="3" id="KW-1185">Reference proteome</keyword>
<protein>
    <submittedName>
        <fullName evidence="2">Uncharacterized protein</fullName>
    </submittedName>
</protein>
<dbReference type="AlphaFoldDB" id="A0A564WJK3"/>
<dbReference type="Proteomes" id="UP000366766">
    <property type="component" value="Unassembled WGS sequence"/>
</dbReference>
<feature type="chain" id="PRO_5022167781" evidence="1">
    <location>
        <begin position="26"/>
        <end position="502"/>
    </location>
</feature>
<dbReference type="RefSeq" id="WP_020993692.1">
    <property type="nucleotide sequence ID" value="NZ_CABHOF010000003.1"/>
</dbReference>
<sequence length="502" mass="56221">MRRRGKTFLSLFLSAVIVTGQPVLAADFSAGEETFISETTEQEGDVSEASAIFEDTVDSDSEMRYEKYEATVSSEILDLGQTGVNGGGWERLEIKNTGTESWQIKSISELNDFRLEHLEHPLLYEGRLPMKVGNKVKPGEAVAVDIYVKPNLSQGIHEETFVMETEEGIQAECRIRVLVRGESEEDYEVNCVPNSGTRFLTITQEEYDSWDDVEPEPDMLMCPSRLITICNNGQKPVTVDFEDTEHFRAWFYIDEDTGVVMPGENTIIQVFPKAEEQVATDIFKVSITGGIELSYIISQNCPHIAPPYPEGATIKDVKVQGSTIKAVAYDCANSEGFDAVLTKKSWVDKPENYVKVARYQDAKTITFTNVKNGTYYLGIHAYNRDYYDGKVSGKRFGAWSYPVKVVVKNGIPTERVKIKTVKTGKGAVAVTVGVPKGFARADMELRSTGGTTVYKRNNRTTYTRITGVKPGTYTLRVRPWAKTNGRKAYGDWVSWGRRIRVK</sequence>